<evidence type="ECO:0000256" key="1">
    <source>
        <dbReference type="SAM" id="MobiDB-lite"/>
    </source>
</evidence>
<dbReference type="KEGG" id="tva:75659442"/>
<dbReference type="EMBL" id="DS113730">
    <property type="protein sequence ID" value="EAX97077.1"/>
    <property type="molecule type" value="Genomic_DNA"/>
</dbReference>
<gene>
    <name evidence="2" type="ORF">TVAG_086160</name>
</gene>
<dbReference type="RefSeq" id="XP_001310007.1">
    <property type="nucleotide sequence ID" value="XM_001310006.1"/>
</dbReference>
<dbReference type="InParanoid" id="A2FDC6"/>
<organism evidence="2 3">
    <name type="scientific">Trichomonas vaginalis (strain ATCC PRA-98 / G3)</name>
    <dbReference type="NCBI Taxonomy" id="412133"/>
    <lineage>
        <taxon>Eukaryota</taxon>
        <taxon>Metamonada</taxon>
        <taxon>Parabasalia</taxon>
        <taxon>Trichomonadida</taxon>
        <taxon>Trichomonadidae</taxon>
        <taxon>Trichomonas</taxon>
    </lineage>
</organism>
<dbReference type="OrthoDB" id="10645575at2759"/>
<name>A2FDC6_TRIV3</name>
<keyword evidence="3" id="KW-1185">Reference proteome</keyword>
<accession>A2FDC6</accession>
<dbReference type="VEuPathDB" id="TrichDB:TVAGG3_0525290"/>
<feature type="region of interest" description="Disordered" evidence="1">
    <location>
        <begin position="194"/>
        <end position="242"/>
    </location>
</feature>
<dbReference type="VEuPathDB" id="TrichDB:TVAGG3_0525880"/>
<dbReference type="AlphaFoldDB" id="A2FDC6"/>
<dbReference type="SMR" id="A2FDC6"/>
<feature type="region of interest" description="Disordered" evidence="1">
    <location>
        <begin position="273"/>
        <end position="308"/>
    </location>
</feature>
<feature type="compositionally biased region" description="Basic and acidic residues" evidence="1">
    <location>
        <begin position="285"/>
        <end position="305"/>
    </location>
</feature>
<dbReference type="VEuPathDB" id="TrichDB:TVAGG3_0525580"/>
<reference evidence="2" key="2">
    <citation type="journal article" date="2007" name="Science">
        <title>Draft genome sequence of the sexually transmitted pathogen Trichomonas vaginalis.</title>
        <authorList>
            <person name="Carlton J.M."/>
            <person name="Hirt R.P."/>
            <person name="Silva J.C."/>
            <person name="Delcher A.L."/>
            <person name="Schatz M."/>
            <person name="Zhao Q."/>
            <person name="Wortman J.R."/>
            <person name="Bidwell S.L."/>
            <person name="Alsmark U.C.M."/>
            <person name="Besteiro S."/>
            <person name="Sicheritz-Ponten T."/>
            <person name="Noel C.J."/>
            <person name="Dacks J.B."/>
            <person name="Foster P.G."/>
            <person name="Simillion C."/>
            <person name="Van de Peer Y."/>
            <person name="Miranda-Saavedra D."/>
            <person name="Barton G.J."/>
            <person name="Westrop G.D."/>
            <person name="Mueller S."/>
            <person name="Dessi D."/>
            <person name="Fiori P.L."/>
            <person name="Ren Q."/>
            <person name="Paulsen I."/>
            <person name="Zhang H."/>
            <person name="Bastida-Corcuera F.D."/>
            <person name="Simoes-Barbosa A."/>
            <person name="Brown M.T."/>
            <person name="Hayes R.D."/>
            <person name="Mukherjee M."/>
            <person name="Okumura C.Y."/>
            <person name="Schneider R."/>
            <person name="Smith A.J."/>
            <person name="Vanacova S."/>
            <person name="Villalvazo M."/>
            <person name="Haas B.J."/>
            <person name="Pertea M."/>
            <person name="Feldblyum T.V."/>
            <person name="Utterback T.R."/>
            <person name="Shu C.L."/>
            <person name="Osoegawa K."/>
            <person name="de Jong P.J."/>
            <person name="Hrdy I."/>
            <person name="Horvathova L."/>
            <person name="Zubacova Z."/>
            <person name="Dolezal P."/>
            <person name="Malik S.B."/>
            <person name="Logsdon J.M. Jr."/>
            <person name="Henze K."/>
            <person name="Gupta A."/>
            <person name="Wang C.C."/>
            <person name="Dunne R.L."/>
            <person name="Upcroft J.A."/>
            <person name="Upcroft P."/>
            <person name="White O."/>
            <person name="Salzberg S.L."/>
            <person name="Tang P."/>
            <person name="Chiu C.-H."/>
            <person name="Lee Y.-S."/>
            <person name="Embley T.M."/>
            <person name="Coombs G.H."/>
            <person name="Mottram J.C."/>
            <person name="Tachezy J."/>
            <person name="Fraser-Liggett C.M."/>
            <person name="Johnson P.J."/>
        </authorList>
    </citation>
    <scope>NUCLEOTIDE SEQUENCE [LARGE SCALE GENOMIC DNA]</scope>
    <source>
        <strain evidence="2">G3</strain>
    </source>
</reference>
<dbReference type="Proteomes" id="UP000001542">
    <property type="component" value="Unassembled WGS sequence"/>
</dbReference>
<dbReference type="VEuPathDB" id="TrichDB:TVAG_086160"/>
<sequence>MADLLNNRLASLQKALDIALMHTTSDNAPKLNEVWAVTSQNRAALVNAMTEQSLLSRRVDVLQQLIDNLQQNPSNPESPNRPMLSSIMAHQTAATRAGMLIPLDNDIRAKEHQKLEKTVDHLGGQIDAALQDILRIKNAVNRNEKDVRDVVLAIIDEFKLIRTNASGLEHLPPLNLATCVPSFFNNPSFTFARVGGDDESPDESDRSSSLPTGSGTSTLERMRLGRRGRYREDSENEDMISGEISEDDIGIKKKQSTTFFKTKKISGLMHIISRQPNYNSPPPKLDIDDKKSVKNDDKKSVKSESENDNISTQVSGNILYVGNTSKSQPEQTVVHVIEKETSEQLKGQMELFIKNKNELMSAVERKVDRDFVEKVFNKFRVIINGLNERVKELASSMDKFATQKDVQTVAEVLSQTAAMVEKSSTKQGKLPVSNFGGSGDFVYGDDGSAFVKETKKESSELPLLQKSNNNR</sequence>
<feature type="compositionally biased region" description="Low complexity" evidence="1">
    <location>
        <begin position="207"/>
        <end position="219"/>
    </location>
</feature>
<reference evidence="2" key="1">
    <citation type="submission" date="2006-10" db="EMBL/GenBank/DDBJ databases">
        <authorList>
            <person name="Amadeo P."/>
            <person name="Zhao Q."/>
            <person name="Wortman J."/>
            <person name="Fraser-Liggett C."/>
            <person name="Carlton J."/>
        </authorList>
    </citation>
    <scope>NUCLEOTIDE SEQUENCE</scope>
    <source>
        <strain evidence="2">G3</strain>
    </source>
</reference>
<proteinExistence type="predicted"/>
<evidence type="ECO:0000313" key="3">
    <source>
        <dbReference type="Proteomes" id="UP000001542"/>
    </source>
</evidence>
<dbReference type="VEuPathDB" id="TrichDB:TVAGG3_0525590"/>
<protein>
    <submittedName>
        <fullName evidence="2">Uncharacterized protein</fullName>
    </submittedName>
</protein>
<dbReference type="VEuPathDB" id="TrichDB:TVAGG3_0525460"/>
<evidence type="ECO:0000313" key="2">
    <source>
        <dbReference type="EMBL" id="EAX97077.1"/>
    </source>
</evidence>